<dbReference type="Gene3D" id="3.40.50.300">
    <property type="entry name" value="P-loop containing nucleotide triphosphate hydrolases"/>
    <property type="match status" value="1"/>
</dbReference>
<dbReference type="InterPro" id="IPR036388">
    <property type="entry name" value="WH-like_DNA-bd_sf"/>
</dbReference>
<evidence type="ECO:0000256" key="3">
    <source>
        <dbReference type="PROSITE-ProRule" id="PRU00339"/>
    </source>
</evidence>
<sequence length="1051" mass="112479">MVVARESASGVSAFGDWSDGVETVRVEILGSVRAWRGEHQIAFSSPGQRAVLGLLALAAGRPMPRAEIIDALWDDDRAPTTATNVIQTHVKNLRRLLEPDRRTHTASVVLPRVGDGYAVGIPARNVDLCLFRELASAAAEAHRRDDLAGSVRLWQRALALWRAAPLVDVPSLAGHPKVVALVEERRAAVRRYGEAMIAIGRTADVLPALEEVAGSSLLDETAQGLLIRAYHALGRRDRAVAVFRDARRRLVEELGVEPGPELTAAYRAALQTAGPATVVPVAPAAARSGPDDDPPAAPAQLPADVPGFVGRSAELSGMDRMLLRSGEDGRPRRSTVPTVVLAGTAGVGKTALALRWGHRARHLFPDGQLYVNLRGYDVDRPMPPQEALGGFLRALGVPGTEVPFELDECAARYRSELDGRRMLIVLDNAASVEQARPLLPGTASCAVLVTSRDTLAGLVARDGAERIELGLLSSADAVELLWRTLGDRVTHESSAAAALAERCAHLPLALRVAAELVLTRPTAPLAVLVAELADQQHRLRLLDAGGDPRTGVRAVLSWSYQQLPAAAARAFRMLGPHPGPDIDRYAAAALFDTEPEPARQLLDTLARANLVQPAGDHRYTFHDLLRAYAAERSAADEPAPEADAALDRLFDYEISAATAAIDTLYPAERHRRPRAGRAAVPPPPMPDAQAAREWLDAERPTLVATVVRAAERGRPSHAVRLTLTLLRYLESGGYFVEAERMHEHALAAARAAGDRVTEAHLLTGLAVMYAQQGRYAPSIARLRDAVALSRENGDSAGEARALGNLGHVQQRQGRYDEAAEALRAALLLCRRVGDPASEARAGGNLGHVLLRQGNYREAGVHLRTATLLCRRIADATGEAYALTSLGDLHLRGGRLLTAAGRHRRALALFEAVGDQAGKALALDGLGRVRLRQGEHTSALDLVEQALTLLRRVGERAGEASSTNSLGEALHLLGRLAPARTQHATALSLATEIGDAYEQARAHAGLARAYQTGGDTGRAVTHWSSANALYRMLGVPEVAESRNQLASLDQPS</sequence>
<dbReference type="PROSITE" id="PS50005">
    <property type="entry name" value="TPR"/>
    <property type="match status" value="1"/>
</dbReference>
<dbReference type="InterPro" id="IPR019734">
    <property type="entry name" value="TPR_rpt"/>
</dbReference>
<dbReference type="PRINTS" id="PR00364">
    <property type="entry name" value="DISEASERSIST"/>
</dbReference>
<dbReference type="SUPFAM" id="SSF48452">
    <property type="entry name" value="TPR-like"/>
    <property type="match status" value="3"/>
</dbReference>
<accession>A0ABQ4E1T5</accession>
<evidence type="ECO:0000259" key="6">
    <source>
        <dbReference type="PROSITE" id="PS51755"/>
    </source>
</evidence>
<reference evidence="7 8" key="1">
    <citation type="submission" date="2021-01" db="EMBL/GenBank/DDBJ databases">
        <title>Whole genome shotgun sequence of Plantactinospora endophytica NBRC 110450.</title>
        <authorList>
            <person name="Komaki H."/>
            <person name="Tamura T."/>
        </authorList>
    </citation>
    <scope>NUCLEOTIDE SEQUENCE [LARGE SCALE GENOMIC DNA]</scope>
    <source>
        <strain evidence="7 8">NBRC 110450</strain>
    </source>
</reference>
<dbReference type="SMART" id="SM00028">
    <property type="entry name" value="TPR"/>
    <property type="match status" value="7"/>
</dbReference>
<feature type="domain" description="OmpR/PhoB-type" evidence="6">
    <location>
        <begin position="12"/>
        <end position="121"/>
    </location>
</feature>
<dbReference type="SUPFAM" id="SSF52540">
    <property type="entry name" value="P-loop containing nucleoside triphosphate hydrolases"/>
    <property type="match status" value="1"/>
</dbReference>
<evidence type="ECO:0000256" key="2">
    <source>
        <dbReference type="ARBA" id="ARBA00023125"/>
    </source>
</evidence>
<dbReference type="RefSeq" id="WP_203867133.1">
    <property type="nucleotide sequence ID" value="NZ_BONW01000016.1"/>
</dbReference>
<dbReference type="Gene3D" id="1.25.40.10">
    <property type="entry name" value="Tetratricopeptide repeat domain"/>
    <property type="match status" value="3"/>
</dbReference>
<dbReference type="EMBL" id="BONW01000016">
    <property type="protein sequence ID" value="GIG88632.1"/>
    <property type="molecule type" value="Genomic_DNA"/>
</dbReference>
<evidence type="ECO:0000313" key="8">
    <source>
        <dbReference type="Proteomes" id="UP000646749"/>
    </source>
</evidence>
<evidence type="ECO:0000256" key="1">
    <source>
        <dbReference type="ARBA" id="ARBA00005820"/>
    </source>
</evidence>
<feature type="repeat" description="TPR" evidence="3">
    <location>
        <begin position="799"/>
        <end position="832"/>
    </location>
</feature>
<keyword evidence="3" id="KW-0802">TPR repeat</keyword>
<feature type="region of interest" description="Disordered" evidence="5">
    <location>
        <begin position="284"/>
        <end position="304"/>
    </location>
</feature>
<proteinExistence type="inferred from homology"/>
<evidence type="ECO:0000313" key="7">
    <source>
        <dbReference type="EMBL" id="GIG88632.1"/>
    </source>
</evidence>
<dbReference type="InterPro" id="IPR005158">
    <property type="entry name" value="BTAD"/>
</dbReference>
<keyword evidence="2 4" id="KW-0238">DNA-binding</keyword>
<dbReference type="Gene3D" id="1.10.10.10">
    <property type="entry name" value="Winged helix-like DNA-binding domain superfamily/Winged helix DNA-binding domain"/>
    <property type="match status" value="2"/>
</dbReference>
<dbReference type="Proteomes" id="UP000646749">
    <property type="component" value="Unassembled WGS sequence"/>
</dbReference>
<dbReference type="Pfam" id="PF03704">
    <property type="entry name" value="BTAD"/>
    <property type="match status" value="1"/>
</dbReference>
<gene>
    <name evidence="7" type="ORF">Pen02_35680</name>
</gene>
<dbReference type="SMART" id="SM00862">
    <property type="entry name" value="Trans_reg_C"/>
    <property type="match status" value="1"/>
</dbReference>
<name>A0ABQ4E1T5_9ACTN</name>
<protein>
    <submittedName>
        <fullName evidence="7">XRE family transcriptional regulator</fullName>
    </submittedName>
</protein>
<dbReference type="InterPro" id="IPR001867">
    <property type="entry name" value="OmpR/PhoB-type_DNA-bd"/>
</dbReference>
<comment type="similarity">
    <text evidence="1">Belongs to the AfsR/DnrI/RedD regulatory family.</text>
</comment>
<evidence type="ECO:0000256" key="4">
    <source>
        <dbReference type="PROSITE-ProRule" id="PRU01091"/>
    </source>
</evidence>
<dbReference type="Pfam" id="PF00486">
    <property type="entry name" value="Trans_reg_C"/>
    <property type="match status" value="1"/>
</dbReference>
<dbReference type="PROSITE" id="PS51755">
    <property type="entry name" value="OMPR_PHOB"/>
    <property type="match status" value="1"/>
</dbReference>
<dbReference type="Pfam" id="PF13424">
    <property type="entry name" value="TPR_12"/>
    <property type="match status" value="2"/>
</dbReference>
<dbReference type="CDD" id="cd15831">
    <property type="entry name" value="BTAD"/>
    <property type="match status" value="1"/>
</dbReference>
<dbReference type="SUPFAM" id="SSF46894">
    <property type="entry name" value="C-terminal effector domain of the bipartite response regulators"/>
    <property type="match status" value="1"/>
</dbReference>
<dbReference type="InterPro" id="IPR011990">
    <property type="entry name" value="TPR-like_helical_dom_sf"/>
</dbReference>
<dbReference type="PANTHER" id="PTHR47691">
    <property type="entry name" value="REGULATOR-RELATED"/>
    <property type="match status" value="1"/>
</dbReference>
<comment type="caution">
    <text evidence="7">The sequence shown here is derived from an EMBL/GenBank/DDBJ whole genome shotgun (WGS) entry which is preliminary data.</text>
</comment>
<dbReference type="InterPro" id="IPR016032">
    <property type="entry name" value="Sig_transdc_resp-reg_C-effctor"/>
</dbReference>
<organism evidence="7 8">
    <name type="scientific">Plantactinospora endophytica</name>
    <dbReference type="NCBI Taxonomy" id="673535"/>
    <lineage>
        <taxon>Bacteria</taxon>
        <taxon>Bacillati</taxon>
        <taxon>Actinomycetota</taxon>
        <taxon>Actinomycetes</taxon>
        <taxon>Micromonosporales</taxon>
        <taxon>Micromonosporaceae</taxon>
        <taxon>Plantactinospora</taxon>
    </lineage>
</organism>
<dbReference type="SMART" id="SM01043">
    <property type="entry name" value="BTAD"/>
    <property type="match status" value="1"/>
</dbReference>
<feature type="DNA-binding region" description="OmpR/PhoB-type" evidence="4">
    <location>
        <begin position="12"/>
        <end position="121"/>
    </location>
</feature>
<keyword evidence="8" id="KW-1185">Reference proteome</keyword>
<dbReference type="PANTHER" id="PTHR47691:SF3">
    <property type="entry name" value="HTH-TYPE TRANSCRIPTIONAL REGULATOR RV0890C-RELATED"/>
    <property type="match status" value="1"/>
</dbReference>
<dbReference type="InterPro" id="IPR027417">
    <property type="entry name" value="P-loop_NTPase"/>
</dbReference>
<evidence type="ECO:0000256" key="5">
    <source>
        <dbReference type="SAM" id="MobiDB-lite"/>
    </source>
</evidence>